<dbReference type="InterPro" id="IPR023205">
    <property type="entry name" value="DsbA/DsbL"/>
</dbReference>
<dbReference type="SUPFAM" id="SSF52833">
    <property type="entry name" value="Thioredoxin-like"/>
    <property type="match status" value="1"/>
</dbReference>
<comment type="caution">
    <text evidence="10">The sequence shown here is derived from an EMBL/GenBank/DDBJ whole genome shotgun (WGS) entry which is preliminary data.</text>
</comment>
<accession>A0ABT0A6A0</accession>
<evidence type="ECO:0000256" key="7">
    <source>
        <dbReference type="ARBA" id="ARBA00023284"/>
    </source>
</evidence>
<evidence type="ECO:0000256" key="5">
    <source>
        <dbReference type="ARBA" id="ARBA00022764"/>
    </source>
</evidence>
<proteinExistence type="inferred from homology"/>
<keyword evidence="4 8" id="KW-0732">Signal</keyword>
<dbReference type="InterPro" id="IPR001853">
    <property type="entry name" value="DSBA-like_thioredoxin_dom"/>
</dbReference>
<keyword evidence="7" id="KW-0676">Redox-active center</keyword>
<keyword evidence="6" id="KW-1015">Disulfide bond</keyword>
<dbReference type="Proteomes" id="UP001165423">
    <property type="component" value="Unassembled WGS sequence"/>
</dbReference>
<organism evidence="10 11">
    <name type="scientific">Cognatiluteimonas sedimenti</name>
    <dbReference type="NCBI Taxonomy" id="2927791"/>
    <lineage>
        <taxon>Bacteria</taxon>
        <taxon>Pseudomonadati</taxon>
        <taxon>Pseudomonadota</taxon>
        <taxon>Gammaproteobacteria</taxon>
        <taxon>Lysobacterales</taxon>
        <taxon>Lysobacteraceae</taxon>
        <taxon>Cognatiluteimonas</taxon>
    </lineage>
</organism>
<evidence type="ECO:0000256" key="1">
    <source>
        <dbReference type="ARBA" id="ARBA00004418"/>
    </source>
</evidence>
<evidence type="ECO:0000313" key="11">
    <source>
        <dbReference type="Proteomes" id="UP001165423"/>
    </source>
</evidence>
<evidence type="ECO:0000256" key="2">
    <source>
        <dbReference type="ARBA" id="ARBA00005791"/>
    </source>
</evidence>
<feature type="chain" id="PRO_5045407881" description="Thiol:disulfide interchange protein DsbA" evidence="8">
    <location>
        <begin position="21"/>
        <end position="280"/>
    </location>
</feature>
<dbReference type="PANTHER" id="PTHR35891">
    <property type="entry name" value="THIOL:DISULFIDE INTERCHANGE PROTEIN DSBA"/>
    <property type="match status" value="1"/>
</dbReference>
<dbReference type="InterPro" id="IPR050824">
    <property type="entry name" value="Thiol_disulfide_DsbA"/>
</dbReference>
<dbReference type="InterPro" id="IPR013766">
    <property type="entry name" value="Thioredoxin_domain"/>
</dbReference>
<sequence length="280" mass="28936">MKPFALLLTVLMLAACNQNAPAPADATAPATPAATATPSADAEAAAASAAAAEGAQTAAPAADAPAVDAAAAAAVDTITQASDNGPALVAGTDYEVIQGGQPYQPLNGKVEVVEVFGYVCPACAQFEPLATAWEQKLPADVRFSYVPAPFGPQWIPYAKAFYVAEQMGLVGRTHTALFKAIHIDQTLPGEGKTPDEAAVAAFYGKYGADPKQFLAAMHSFATDAKVKRGQQFMVRSGVAGTPTIVVNGKYRVLGKSYPDMLRITNQLIAQERAAQGPAAQ</sequence>
<dbReference type="PROSITE" id="PS51352">
    <property type="entry name" value="THIOREDOXIN_2"/>
    <property type="match status" value="1"/>
</dbReference>
<dbReference type="InterPro" id="IPR036249">
    <property type="entry name" value="Thioredoxin-like_sf"/>
</dbReference>
<dbReference type="Pfam" id="PF01323">
    <property type="entry name" value="DSBA"/>
    <property type="match status" value="1"/>
</dbReference>
<evidence type="ECO:0000256" key="3">
    <source>
        <dbReference type="ARBA" id="ARBA00013831"/>
    </source>
</evidence>
<evidence type="ECO:0000256" key="6">
    <source>
        <dbReference type="ARBA" id="ARBA00023157"/>
    </source>
</evidence>
<name>A0ABT0A6A0_9GAMM</name>
<gene>
    <name evidence="10" type="ORF">MQC88_11250</name>
</gene>
<reference evidence="10 11" key="1">
    <citation type="submission" date="2022-03" db="EMBL/GenBank/DDBJ databases">
        <title>Luteimonas soily sp. nov., a novel bacterium isolated from the soil.</title>
        <authorList>
            <person name="Zhang X."/>
        </authorList>
    </citation>
    <scope>NUCLEOTIDE SEQUENCE [LARGE SCALE GENOMIC DNA]</scope>
    <source>
        <strain evidence="10 11">50</strain>
    </source>
</reference>
<comment type="subcellular location">
    <subcellularLocation>
        <location evidence="1">Periplasm</location>
    </subcellularLocation>
</comment>
<dbReference type="Gene3D" id="3.40.30.10">
    <property type="entry name" value="Glutaredoxin"/>
    <property type="match status" value="1"/>
</dbReference>
<evidence type="ECO:0000313" key="10">
    <source>
        <dbReference type="EMBL" id="MCJ0826519.1"/>
    </source>
</evidence>
<dbReference type="PROSITE" id="PS51257">
    <property type="entry name" value="PROKAR_LIPOPROTEIN"/>
    <property type="match status" value="1"/>
</dbReference>
<feature type="signal peptide" evidence="8">
    <location>
        <begin position="1"/>
        <end position="20"/>
    </location>
</feature>
<keyword evidence="11" id="KW-1185">Reference proteome</keyword>
<evidence type="ECO:0000256" key="4">
    <source>
        <dbReference type="ARBA" id="ARBA00022729"/>
    </source>
</evidence>
<evidence type="ECO:0000256" key="8">
    <source>
        <dbReference type="SAM" id="SignalP"/>
    </source>
</evidence>
<dbReference type="RefSeq" id="WP_243322095.1">
    <property type="nucleotide sequence ID" value="NZ_JALGCL010000004.1"/>
</dbReference>
<comment type="similarity">
    <text evidence="2">Belongs to the thioredoxin family. DsbA subfamily.</text>
</comment>
<dbReference type="CDD" id="cd03019">
    <property type="entry name" value="DsbA_DsbA"/>
    <property type="match status" value="1"/>
</dbReference>
<evidence type="ECO:0000259" key="9">
    <source>
        <dbReference type="PROSITE" id="PS51352"/>
    </source>
</evidence>
<dbReference type="EMBL" id="JALGCL010000004">
    <property type="protein sequence ID" value="MCJ0826519.1"/>
    <property type="molecule type" value="Genomic_DNA"/>
</dbReference>
<dbReference type="PANTHER" id="PTHR35891:SF2">
    <property type="entry name" value="THIOL:DISULFIDE INTERCHANGE PROTEIN DSBA"/>
    <property type="match status" value="1"/>
</dbReference>
<feature type="domain" description="Thioredoxin" evidence="9">
    <location>
        <begin position="53"/>
        <end position="269"/>
    </location>
</feature>
<protein>
    <recommendedName>
        <fullName evidence="3">Thiol:disulfide interchange protein DsbA</fullName>
    </recommendedName>
</protein>
<keyword evidence="5" id="KW-0574">Periplasm</keyword>